<proteinExistence type="predicted"/>
<evidence type="ECO:0000313" key="2">
    <source>
        <dbReference type="EMBL" id="ROH85607.1"/>
    </source>
</evidence>
<evidence type="ECO:0000256" key="1">
    <source>
        <dbReference type="SAM" id="Phobius"/>
    </source>
</evidence>
<keyword evidence="1" id="KW-0812">Transmembrane</keyword>
<dbReference type="AlphaFoldDB" id="A0A3N0UYJ2"/>
<dbReference type="PANTHER" id="PTHR34351">
    <property type="entry name" value="SLR1927 PROTEIN-RELATED"/>
    <property type="match status" value="1"/>
</dbReference>
<sequence length="350" mass="38704">MRLRPQLSIPPEAYNRDGRDPFLARLAMVLFHPLRSLRRRINTWVAARVQRQPGPVSVPRHRVYIVPTRFGYGYGILLLVMLLGAMNYTNSMAFALTFLLAGLGLLGMHHTHGNLLNIRLHAGRVTPVFAGELAQFEVRVENPTASARYTLMLGWPDQEPAATVDVPAGGSASVLLPLPAVRRGWLPAPRFAVATEFPLGLLHAWTWIELDMNALVYPAPAPAGRQPPQAGGDYGFAASERPGVDEFVGLRGYAPGDMPRSIHWKSFAKLELPQVKRFGESVSRERVLDYQLLSDLGVEARLSQLCRWVLEAEQAREPYALRLPGLAIDAGLGASQREHCLRALALFQAT</sequence>
<dbReference type="EMBL" id="RJVO01000012">
    <property type="protein sequence ID" value="ROH85607.1"/>
    <property type="molecule type" value="Genomic_DNA"/>
</dbReference>
<gene>
    <name evidence="2" type="ORF">ED208_16880</name>
</gene>
<keyword evidence="1" id="KW-1133">Transmembrane helix</keyword>
<feature type="transmembrane region" description="Helical" evidence="1">
    <location>
        <begin position="70"/>
        <end position="86"/>
    </location>
</feature>
<dbReference type="InParanoid" id="A0A3N0UYJ2"/>
<dbReference type="Proteomes" id="UP000282106">
    <property type="component" value="Unassembled WGS sequence"/>
</dbReference>
<dbReference type="PANTHER" id="PTHR34351:SF1">
    <property type="entry name" value="SLR1927 PROTEIN"/>
    <property type="match status" value="1"/>
</dbReference>
<comment type="caution">
    <text evidence="2">The sequence shown here is derived from an EMBL/GenBank/DDBJ whole genome shotgun (WGS) entry which is preliminary data.</text>
</comment>
<dbReference type="RefSeq" id="WP_123213101.1">
    <property type="nucleotide sequence ID" value="NZ_RJVO01000012.1"/>
</dbReference>
<evidence type="ECO:0000313" key="3">
    <source>
        <dbReference type="Proteomes" id="UP000282106"/>
    </source>
</evidence>
<protein>
    <submittedName>
        <fullName evidence="2">DUF58 domain-containing protein</fullName>
    </submittedName>
</protein>
<reference evidence="2 3" key="1">
    <citation type="submission" date="2018-10" db="EMBL/GenBank/DDBJ databases">
        <authorList>
            <person name="Chen W.-M."/>
        </authorList>
    </citation>
    <scope>NUCLEOTIDE SEQUENCE [LARGE SCALE GENOMIC DNA]</scope>
    <source>
        <strain evidence="2 3">THS-13</strain>
    </source>
</reference>
<feature type="transmembrane region" description="Helical" evidence="1">
    <location>
        <begin position="92"/>
        <end position="109"/>
    </location>
</feature>
<organism evidence="2 3">
    <name type="scientific">Stagnimonas aquatica</name>
    <dbReference type="NCBI Taxonomy" id="2689987"/>
    <lineage>
        <taxon>Bacteria</taxon>
        <taxon>Pseudomonadati</taxon>
        <taxon>Pseudomonadota</taxon>
        <taxon>Gammaproteobacteria</taxon>
        <taxon>Nevskiales</taxon>
        <taxon>Nevskiaceae</taxon>
        <taxon>Stagnimonas</taxon>
    </lineage>
</organism>
<keyword evidence="3" id="KW-1185">Reference proteome</keyword>
<name>A0A3N0UYJ2_9GAMM</name>
<accession>A0A3N0UYJ2</accession>
<keyword evidence="1" id="KW-0472">Membrane</keyword>